<sequence length="123" mass="14107">MTSNDAGMGEEALMAEHPAERSLDIESDSEVDFEYNLPKGPYSQRYAQQPYNPSASPKMIPKRFRMSDILKYDEIPNLIDHILVFTSTVKGDNLIKDKIKFILVKKFGRDSIQRNPYLVFSFG</sequence>
<proteinExistence type="predicted"/>
<comment type="caution">
    <text evidence="2">The sequence shown here is derived from an EMBL/GenBank/DDBJ whole genome shotgun (WGS) entry which is preliminary data.</text>
</comment>
<name>A0ABS8UWT4_DATST</name>
<feature type="compositionally biased region" description="Polar residues" evidence="1">
    <location>
        <begin position="45"/>
        <end position="55"/>
    </location>
</feature>
<evidence type="ECO:0000313" key="3">
    <source>
        <dbReference type="Proteomes" id="UP000823775"/>
    </source>
</evidence>
<evidence type="ECO:0000313" key="2">
    <source>
        <dbReference type="EMBL" id="MCD9639228.1"/>
    </source>
</evidence>
<dbReference type="Proteomes" id="UP000823775">
    <property type="component" value="Unassembled WGS sequence"/>
</dbReference>
<feature type="region of interest" description="Disordered" evidence="1">
    <location>
        <begin position="1"/>
        <end position="22"/>
    </location>
</feature>
<gene>
    <name evidence="2" type="ORF">HAX54_023610</name>
</gene>
<keyword evidence="3" id="KW-1185">Reference proteome</keyword>
<organism evidence="2 3">
    <name type="scientific">Datura stramonium</name>
    <name type="common">Jimsonweed</name>
    <name type="synonym">Common thornapple</name>
    <dbReference type="NCBI Taxonomy" id="4076"/>
    <lineage>
        <taxon>Eukaryota</taxon>
        <taxon>Viridiplantae</taxon>
        <taxon>Streptophyta</taxon>
        <taxon>Embryophyta</taxon>
        <taxon>Tracheophyta</taxon>
        <taxon>Spermatophyta</taxon>
        <taxon>Magnoliopsida</taxon>
        <taxon>eudicotyledons</taxon>
        <taxon>Gunneridae</taxon>
        <taxon>Pentapetalae</taxon>
        <taxon>asterids</taxon>
        <taxon>lamiids</taxon>
        <taxon>Solanales</taxon>
        <taxon>Solanaceae</taxon>
        <taxon>Solanoideae</taxon>
        <taxon>Datureae</taxon>
        <taxon>Datura</taxon>
    </lineage>
</organism>
<reference evidence="2 3" key="1">
    <citation type="journal article" date="2021" name="BMC Genomics">
        <title>Datura genome reveals duplications of psychoactive alkaloid biosynthetic genes and high mutation rate following tissue culture.</title>
        <authorList>
            <person name="Rajewski A."/>
            <person name="Carter-House D."/>
            <person name="Stajich J."/>
            <person name="Litt A."/>
        </authorList>
    </citation>
    <scope>NUCLEOTIDE SEQUENCE [LARGE SCALE GENOMIC DNA]</scope>
    <source>
        <strain evidence="2">AR-01</strain>
    </source>
</reference>
<accession>A0ABS8UWT4</accession>
<feature type="region of interest" description="Disordered" evidence="1">
    <location>
        <begin position="40"/>
        <end position="59"/>
    </location>
</feature>
<dbReference type="EMBL" id="JACEIK010002868">
    <property type="protein sequence ID" value="MCD9639228.1"/>
    <property type="molecule type" value="Genomic_DNA"/>
</dbReference>
<evidence type="ECO:0000256" key="1">
    <source>
        <dbReference type="SAM" id="MobiDB-lite"/>
    </source>
</evidence>
<protein>
    <submittedName>
        <fullName evidence="2">Uncharacterized protein</fullName>
    </submittedName>
</protein>